<dbReference type="RefSeq" id="WP_020886997.1">
    <property type="nucleotide sequence ID" value="NZ_ATHI01000026.1"/>
</dbReference>
<dbReference type="STRING" id="1121439.dsat_0303"/>
<organism evidence="2 3">
    <name type="scientific">Alkalidesulfovibrio alkalitolerans DSM 16529</name>
    <dbReference type="NCBI Taxonomy" id="1121439"/>
    <lineage>
        <taxon>Bacteria</taxon>
        <taxon>Pseudomonadati</taxon>
        <taxon>Thermodesulfobacteriota</taxon>
        <taxon>Desulfovibrionia</taxon>
        <taxon>Desulfovibrionales</taxon>
        <taxon>Desulfovibrionaceae</taxon>
        <taxon>Alkalidesulfovibrio</taxon>
    </lineage>
</organism>
<keyword evidence="1" id="KW-1133">Transmembrane helix</keyword>
<proteinExistence type="predicted"/>
<name>S7T6Z0_9BACT</name>
<evidence type="ECO:0000313" key="3">
    <source>
        <dbReference type="Proteomes" id="UP000014975"/>
    </source>
</evidence>
<reference evidence="2 3" key="1">
    <citation type="journal article" date="2013" name="Genome Announc.">
        <title>Draft genome sequences for three mercury-methylating, sulfate-reducing bacteria.</title>
        <authorList>
            <person name="Brown S.D."/>
            <person name="Hurt R.A.Jr."/>
            <person name="Gilmour C.C."/>
            <person name="Elias D.A."/>
        </authorList>
    </citation>
    <scope>NUCLEOTIDE SEQUENCE [LARGE SCALE GENOMIC DNA]</scope>
    <source>
        <strain evidence="2 3">DSM 16529</strain>
    </source>
</reference>
<evidence type="ECO:0000256" key="1">
    <source>
        <dbReference type="SAM" id="Phobius"/>
    </source>
</evidence>
<feature type="transmembrane region" description="Helical" evidence="1">
    <location>
        <begin position="37"/>
        <end position="57"/>
    </location>
</feature>
<gene>
    <name evidence="2" type="ORF">dsat_0303</name>
</gene>
<evidence type="ECO:0000313" key="2">
    <source>
        <dbReference type="EMBL" id="EPR32862.1"/>
    </source>
</evidence>
<dbReference type="AlphaFoldDB" id="S7T6Z0"/>
<dbReference type="OrthoDB" id="5194395at2"/>
<accession>S7T6Z0</accession>
<comment type="caution">
    <text evidence="2">The sequence shown here is derived from an EMBL/GenBank/DDBJ whole genome shotgun (WGS) entry which is preliminary data.</text>
</comment>
<dbReference type="Proteomes" id="UP000014975">
    <property type="component" value="Unassembled WGS sequence"/>
</dbReference>
<keyword evidence="1" id="KW-0472">Membrane</keyword>
<keyword evidence="3" id="KW-1185">Reference proteome</keyword>
<keyword evidence="1" id="KW-0812">Transmembrane</keyword>
<dbReference type="EMBL" id="ATHI01000026">
    <property type="protein sequence ID" value="EPR32862.1"/>
    <property type="molecule type" value="Genomic_DNA"/>
</dbReference>
<dbReference type="PATRIC" id="fig|1121439.3.peg.1652"/>
<dbReference type="eggNOG" id="ENOG50338YH">
    <property type="taxonomic scope" value="Bacteria"/>
</dbReference>
<feature type="transmembrane region" description="Helical" evidence="1">
    <location>
        <begin position="111"/>
        <end position="130"/>
    </location>
</feature>
<sequence>MIALKAAIFWCLLFVLAVLNGVARQMVTAEMFGEATALLAHTVFLAALFFVLARGFTRMLGLADFGSRLALGLCLCVATVLAEFALGRALGMTWEQLMADWNLSEGRLWPLVPLALLFGPLFAGPVAAPAKPAARRAPRKKKASGRK</sequence>
<protein>
    <submittedName>
        <fullName evidence="2">Uncharacterized protein</fullName>
    </submittedName>
</protein>
<feature type="transmembrane region" description="Helical" evidence="1">
    <location>
        <begin position="69"/>
        <end position="91"/>
    </location>
</feature>